<reference evidence="2" key="1">
    <citation type="journal article" date="2016" name="Front. Microbiol.">
        <title>Genome Sequence of the Piezophilic, Mesophilic Sulfate-Reducing Bacterium Desulfovibrio indicus J2T.</title>
        <authorList>
            <person name="Cao J."/>
            <person name="Maignien L."/>
            <person name="Shao Z."/>
            <person name="Alain K."/>
            <person name="Jebbar M."/>
        </authorList>
    </citation>
    <scope>NUCLEOTIDE SEQUENCE</scope>
    <source>
        <strain evidence="2">DSM 16372</strain>
    </source>
</reference>
<organism evidence="2 3">
    <name type="scientific">Methylobacterium hispanicum</name>
    <dbReference type="NCBI Taxonomy" id="270350"/>
    <lineage>
        <taxon>Bacteria</taxon>
        <taxon>Pseudomonadati</taxon>
        <taxon>Pseudomonadota</taxon>
        <taxon>Alphaproteobacteria</taxon>
        <taxon>Hyphomicrobiales</taxon>
        <taxon>Methylobacteriaceae</taxon>
        <taxon>Methylobacterium</taxon>
    </lineage>
</organism>
<keyword evidence="1" id="KW-1133">Transmembrane helix</keyword>
<comment type="caution">
    <text evidence="2">The sequence shown here is derived from an EMBL/GenBank/DDBJ whole genome shotgun (WGS) entry which is preliminary data.</text>
</comment>
<evidence type="ECO:0000313" key="3">
    <source>
        <dbReference type="Proteomes" id="UP001055247"/>
    </source>
</evidence>
<protein>
    <submittedName>
        <fullName evidence="2">Uncharacterized protein</fullName>
    </submittedName>
</protein>
<feature type="transmembrane region" description="Helical" evidence="1">
    <location>
        <begin position="88"/>
        <end position="112"/>
    </location>
</feature>
<dbReference type="Proteomes" id="UP001055247">
    <property type="component" value="Unassembled WGS sequence"/>
</dbReference>
<keyword evidence="3" id="KW-1185">Reference proteome</keyword>
<accession>A0AAV4ZIR3</accession>
<dbReference type="EMBL" id="BPQO01000004">
    <property type="protein sequence ID" value="GJD87783.1"/>
    <property type="molecule type" value="Genomic_DNA"/>
</dbReference>
<keyword evidence="1" id="KW-0812">Transmembrane</keyword>
<sequence>MNRRDFDRLHAAPVGVASVLSGFAPSGIIGMAVLITVACCALYGFTQFMENKAEILPLLALAGLLFALRLTCRVFAAQGMPPRRTKAIGYVGTIAFVLLIEGGSGAVGNFVARITSFNPFVALQGATGVAIGPFAAEAKADGIADRYGRATCLAAKANGRLVSGKAEDQDMAYGCRLIIGTGHMYRYCGFRYRPRYSEYATNYDNGTACGPYLRRYYWQKGEI</sequence>
<proteinExistence type="predicted"/>
<evidence type="ECO:0000256" key="1">
    <source>
        <dbReference type="SAM" id="Phobius"/>
    </source>
</evidence>
<reference evidence="2" key="2">
    <citation type="submission" date="2021-08" db="EMBL/GenBank/DDBJ databases">
        <authorList>
            <person name="Tani A."/>
            <person name="Ola A."/>
            <person name="Ogura Y."/>
            <person name="Katsura K."/>
            <person name="Hayashi T."/>
        </authorList>
    </citation>
    <scope>NUCLEOTIDE SEQUENCE</scope>
    <source>
        <strain evidence="2">DSM 16372</strain>
    </source>
</reference>
<feature type="transmembrane region" description="Helical" evidence="1">
    <location>
        <begin position="57"/>
        <end position="76"/>
    </location>
</feature>
<evidence type="ECO:0000313" key="2">
    <source>
        <dbReference type="EMBL" id="GJD87783.1"/>
    </source>
</evidence>
<dbReference type="AlphaFoldDB" id="A0AAV4ZIR3"/>
<gene>
    <name evidence="2" type="ORF">BHAOGJBA_1288</name>
</gene>
<keyword evidence="1" id="KW-0472">Membrane</keyword>
<name>A0AAV4ZIR3_9HYPH</name>
<feature type="transmembrane region" description="Helical" evidence="1">
    <location>
        <begin position="12"/>
        <end position="45"/>
    </location>
</feature>